<evidence type="ECO:0000313" key="3">
    <source>
        <dbReference type="Proteomes" id="UP000199600"/>
    </source>
</evidence>
<evidence type="ECO:0000313" key="2">
    <source>
        <dbReference type="EMBL" id="SBT03994.1"/>
    </source>
</evidence>
<evidence type="ECO:0000256" key="1">
    <source>
        <dbReference type="SAM" id="SignalP"/>
    </source>
</evidence>
<protein>
    <submittedName>
        <fullName evidence="2">Uncharacterized protein</fullName>
    </submittedName>
</protein>
<keyword evidence="1" id="KW-0732">Signal</keyword>
<dbReference type="AlphaFoldDB" id="A0A1A8XFN7"/>
<name>A0A1A8XFN7_9RHOO</name>
<feature type="signal peptide" evidence="1">
    <location>
        <begin position="1"/>
        <end position="21"/>
    </location>
</feature>
<dbReference type="RefSeq" id="WP_186409627.1">
    <property type="nucleotide sequence ID" value="NZ_FLQY01000023.1"/>
</dbReference>
<gene>
    <name evidence="2" type="ORF">PROAA_1190004</name>
</gene>
<feature type="chain" id="PRO_5008381433" evidence="1">
    <location>
        <begin position="22"/>
        <end position="215"/>
    </location>
</feature>
<dbReference type="EMBL" id="FLQY01000023">
    <property type="protein sequence ID" value="SBT03994.1"/>
    <property type="molecule type" value="Genomic_DNA"/>
</dbReference>
<keyword evidence="3" id="KW-1185">Reference proteome</keyword>
<organism evidence="2 3">
    <name type="scientific">Candidatus Propionivibrio aalborgensis</name>
    <dbReference type="NCBI Taxonomy" id="1860101"/>
    <lineage>
        <taxon>Bacteria</taxon>
        <taxon>Pseudomonadati</taxon>
        <taxon>Pseudomonadota</taxon>
        <taxon>Betaproteobacteria</taxon>
        <taxon>Rhodocyclales</taxon>
        <taxon>Rhodocyclaceae</taxon>
        <taxon>Propionivibrio</taxon>
    </lineage>
</organism>
<reference evidence="2 3" key="1">
    <citation type="submission" date="2016-06" db="EMBL/GenBank/DDBJ databases">
        <authorList>
            <person name="Kjaerup R.B."/>
            <person name="Dalgaard T.S."/>
            <person name="Juul-Madsen H.R."/>
        </authorList>
    </citation>
    <scope>NUCLEOTIDE SEQUENCE [LARGE SCALE GENOMIC DNA]</scope>
    <source>
        <strain evidence="2">2</strain>
    </source>
</reference>
<accession>A0A1A8XFN7</accession>
<sequence>MHKAYGLGSVLLVLLSMGASAAEVALVTAASGNVKLQEGKAAASELKPFIKVREGDRLLMEGASRLQVVYFEGGRQETWSGRGALEVGNVSSKAIKGTMQPEIKTLPAILVKQLAKTPAQDGNVKTGMIRMRSMPPYDRLETVEKNYDEMRKQAVAGDLNPELYLLASYFELREFDKLEALLRQLNEKASETQELAALNMLYARAIRDAKSTAKQ</sequence>
<dbReference type="Proteomes" id="UP000199600">
    <property type="component" value="Unassembled WGS sequence"/>
</dbReference>
<proteinExistence type="predicted"/>